<evidence type="ECO:0000313" key="4">
    <source>
        <dbReference type="Proteomes" id="UP000632659"/>
    </source>
</evidence>
<dbReference type="AlphaFoldDB" id="A0A8J6P636"/>
<evidence type="ECO:0000256" key="2">
    <source>
        <dbReference type="SAM" id="Phobius"/>
    </source>
</evidence>
<evidence type="ECO:0008006" key="5">
    <source>
        <dbReference type="Google" id="ProtNLM"/>
    </source>
</evidence>
<evidence type="ECO:0000313" key="3">
    <source>
        <dbReference type="EMBL" id="MBC8609855.1"/>
    </source>
</evidence>
<dbReference type="OrthoDB" id="1779544at2"/>
<sequence length="167" mass="17928">MEQVKTKKPIYKKWWFWLIIIVAIGVIGAAAGASGGDDKGTDSSKASVSSTASEENTPEEEKPIEVKAADLISAYDENEVSADSTYKDKTLTITGSISSIGVDVADRAYIMLNDENDEYAILGVQCYFEDDQKDSLAKLKEGNTVTVTGTCEGEVVSVSVKKCQIVG</sequence>
<dbReference type="InterPro" id="IPR024422">
    <property type="entry name" value="Protein_unknown_function_OB"/>
</dbReference>
<name>A0A8J6P636_9FIRM</name>
<dbReference type="Proteomes" id="UP000632659">
    <property type="component" value="Unassembled WGS sequence"/>
</dbReference>
<dbReference type="Pfam" id="PF12869">
    <property type="entry name" value="tRNA_anti-like"/>
    <property type="match status" value="1"/>
</dbReference>
<keyword evidence="2" id="KW-0812">Transmembrane</keyword>
<keyword evidence="2" id="KW-1133">Transmembrane helix</keyword>
<keyword evidence="2" id="KW-0472">Membrane</keyword>
<comment type="caution">
    <text evidence="3">The sequence shown here is derived from an EMBL/GenBank/DDBJ whole genome shotgun (WGS) entry which is preliminary data.</text>
</comment>
<proteinExistence type="predicted"/>
<dbReference type="EMBL" id="JACRTL010000001">
    <property type="protein sequence ID" value="MBC8609855.1"/>
    <property type="molecule type" value="Genomic_DNA"/>
</dbReference>
<dbReference type="RefSeq" id="WP_093988278.1">
    <property type="nucleotide sequence ID" value="NZ_FYDD01000003.1"/>
</dbReference>
<evidence type="ECO:0000256" key="1">
    <source>
        <dbReference type="SAM" id="MobiDB-lite"/>
    </source>
</evidence>
<feature type="region of interest" description="Disordered" evidence="1">
    <location>
        <begin position="33"/>
        <end position="63"/>
    </location>
</feature>
<reference evidence="3" key="1">
    <citation type="submission" date="2020-08" db="EMBL/GenBank/DDBJ databases">
        <title>Genome public.</title>
        <authorList>
            <person name="Liu C."/>
            <person name="Sun Q."/>
        </authorList>
    </citation>
    <scope>NUCLEOTIDE SEQUENCE</scope>
    <source>
        <strain evidence="3">NSJ-15</strain>
    </source>
</reference>
<feature type="transmembrane region" description="Helical" evidence="2">
    <location>
        <begin position="14"/>
        <end position="35"/>
    </location>
</feature>
<feature type="compositionally biased region" description="Low complexity" evidence="1">
    <location>
        <begin position="43"/>
        <end position="55"/>
    </location>
</feature>
<gene>
    <name evidence="3" type="ORF">H8702_01795</name>
</gene>
<protein>
    <recommendedName>
        <fullName evidence="5">tRNA_anti-like</fullName>
    </recommendedName>
</protein>
<accession>A0A8J6P636</accession>
<organism evidence="3 4">
    <name type="scientific">Massiliimalia timonensis</name>
    <dbReference type="NCBI Taxonomy" id="1987501"/>
    <lineage>
        <taxon>Bacteria</taxon>
        <taxon>Bacillati</taxon>
        <taxon>Bacillota</taxon>
        <taxon>Clostridia</taxon>
        <taxon>Eubacteriales</taxon>
        <taxon>Oscillospiraceae</taxon>
        <taxon>Massiliimalia</taxon>
    </lineage>
</organism>
<keyword evidence="4" id="KW-1185">Reference proteome</keyword>